<accession>A0A816FKD2</accession>
<comment type="caution">
    <text evidence="1">The sequence shown here is derived from an EMBL/GenBank/DDBJ whole genome shotgun (WGS) entry which is preliminary data.</text>
</comment>
<dbReference type="AlphaFoldDB" id="A0A816FKD2"/>
<proteinExistence type="predicted"/>
<evidence type="ECO:0000313" key="2">
    <source>
        <dbReference type="Proteomes" id="UP000663828"/>
    </source>
</evidence>
<evidence type="ECO:0000313" key="1">
    <source>
        <dbReference type="EMBL" id="CAF1662776.1"/>
    </source>
</evidence>
<feature type="non-terminal residue" evidence="1">
    <location>
        <position position="1"/>
    </location>
</feature>
<sequence>MKNDSSQHIYAWFDVSNNLDDERNWIRKYVEFDRSKRTLTFYSNDCVRSIKQAPIVDLNSEMISLSSSATSSSSSSSLCASSVLTNNPVGRSSVNVLRPSYMLQSLSEYMSPSLSKAIFSSSTTNEDKTATLTPLNNNPIQSNPIRNASFTEEEKTSRYDRLFNALLLSNNKKFDKMRHLFKKWSSNHQLMISSTNPNEKLSFSTSIYHQRVSIIEEEEFDLNIDDDQ</sequence>
<name>A0A816FKD2_ADIRI</name>
<keyword evidence="2" id="KW-1185">Reference proteome</keyword>
<dbReference type="EMBL" id="CAJNOR010011647">
    <property type="protein sequence ID" value="CAF1662776.1"/>
    <property type="molecule type" value="Genomic_DNA"/>
</dbReference>
<organism evidence="1 2">
    <name type="scientific">Adineta ricciae</name>
    <name type="common">Rotifer</name>
    <dbReference type="NCBI Taxonomy" id="249248"/>
    <lineage>
        <taxon>Eukaryota</taxon>
        <taxon>Metazoa</taxon>
        <taxon>Spiralia</taxon>
        <taxon>Gnathifera</taxon>
        <taxon>Rotifera</taxon>
        <taxon>Eurotatoria</taxon>
        <taxon>Bdelloidea</taxon>
        <taxon>Adinetida</taxon>
        <taxon>Adinetidae</taxon>
        <taxon>Adineta</taxon>
    </lineage>
</organism>
<reference evidence="1" key="1">
    <citation type="submission" date="2021-02" db="EMBL/GenBank/DDBJ databases">
        <authorList>
            <person name="Nowell W R."/>
        </authorList>
    </citation>
    <scope>NUCLEOTIDE SEQUENCE</scope>
</reference>
<gene>
    <name evidence="1" type="ORF">XAT740_LOCUS57203</name>
</gene>
<protein>
    <submittedName>
        <fullName evidence="1">Uncharacterized protein</fullName>
    </submittedName>
</protein>
<dbReference type="Proteomes" id="UP000663828">
    <property type="component" value="Unassembled WGS sequence"/>
</dbReference>